<dbReference type="PANTHER" id="PTHR45738:SF5">
    <property type="entry name" value="POLYPHOSPHOINOSITIDE PHOSPHATASE"/>
    <property type="match status" value="1"/>
</dbReference>
<keyword evidence="7 8" id="KW-0030">Aminoacyl-tRNA synthetase</keyword>
<evidence type="ECO:0000256" key="4">
    <source>
        <dbReference type="ARBA" id="ARBA00022801"/>
    </source>
</evidence>
<evidence type="ECO:0000256" key="2">
    <source>
        <dbReference type="ARBA" id="ARBA00022598"/>
    </source>
</evidence>
<dbReference type="InterPro" id="IPR022049">
    <property type="entry name" value="FAM69_kinase_dom"/>
</dbReference>
<keyword evidence="8" id="KW-0648">Protein biosynthesis</keyword>
<dbReference type="Gene3D" id="3.40.50.620">
    <property type="entry name" value="HUPs"/>
    <property type="match status" value="1"/>
</dbReference>
<evidence type="ECO:0000256" key="6">
    <source>
        <dbReference type="ARBA" id="ARBA00023136"/>
    </source>
</evidence>
<evidence type="ECO:0000256" key="1">
    <source>
        <dbReference type="ARBA" id="ARBA00004308"/>
    </source>
</evidence>
<reference evidence="11 12" key="1">
    <citation type="journal article" date="2019" name="Philos. Trans. R. Soc. Lond., B, Biol. Sci.">
        <title>Ant behaviour and brain gene expression of defending hosts depend on the ecological success of the intruding social parasite.</title>
        <authorList>
            <person name="Kaur R."/>
            <person name="Stoldt M."/>
            <person name="Jongepier E."/>
            <person name="Feldmeyer B."/>
            <person name="Menzel F."/>
            <person name="Bornberg-Bauer E."/>
            <person name="Foitzik S."/>
        </authorList>
    </citation>
    <scope>NUCLEOTIDE SEQUENCE [LARGE SCALE GENOMIC DNA]</scope>
    <source>
        <tissue evidence="11">Whole body</tissue>
    </source>
</reference>
<dbReference type="GO" id="GO:0005524">
    <property type="term" value="F:ATP binding"/>
    <property type="evidence" value="ECO:0007669"/>
    <property type="project" value="UniProtKB-KW"/>
</dbReference>
<dbReference type="SUPFAM" id="SSF56112">
    <property type="entry name" value="Protein kinase-like (PK-like)"/>
    <property type="match status" value="1"/>
</dbReference>
<dbReference type="SUPFAM" id="SSF52374">
    <property type="entry name" value="Nucleotidylyl transferase"/>
    <property type="match status" value="1"/>
</dbReference>
<dbReference type="Proteomes" id="UP000310200">
    <property type="component" value="Unassembled WGS sequence"/>
</dbReference>
<dbReference type="InterPro" id="IPR020058">
    <property type="entry name" value="Glu/Gln-tRNA-synth_Ib_cat-dom"/>
</dbReference>
<dbReference type="InterPro" id="IPR011009">
    <property type="entry name" value="Kinase-like_dom_sf"/>
</dbReference>
<dbReference type="AlphaFoldDB" id="A0A4S2KNE9"/>
<feature type="domain" description="SAC" evidence="10">
    <location>
        <begin position="114"/>
        <end position="370"/>
    </location>
</feature>
<dbReference type="GO" id="GO:0046856">
    <property type="term" value="P:phosphatidylinositol dephosphorylation"/>
    <property type="evidence" value="ECO:0007669"/>
    <property type="project" value="InterPro"/>
</dbReference>
<dbReference type="Pfam" id="PF00749">
    <property type="entry name" value="tRNA-synt_1c"/>
    <property type="match status" value="1"/>
</dbReference>
<dbReference type="InterPro" id="IPR002013">
    <property type="entry name" value="SAC_dom"/>
</dbReference>
<dbReference type="PANTHER" id="PTHR45738">
    <property type="entry name" value="POLYPHOSPHOINOSITIDE PHOSPHATASE"/>
    <property type="match status" value="1"/>
</dbReference>
<keyword evidence="5 8" id="KW-0067">ATP-binding</keyword>
<evidence type="ECO:0000256" key="7">
    <source>
        <dbReference type="ARBA" id="ARBA00023146"/>
    </source>
</evidence>
<evidence type="ECO:0000313" key="11">
    <source>
        <dbReference type="EMBL" id="TGZ49348.1"/>
    </source>
</evidence>
<evidence type="ECO:0000256" key="5">
    <source>
        <dbReference type="ARBA" id="ARBA00022840"/>
    </source>
</evidence>
<dbReference type="Pfam" id="PF02383">
    <property type="entry name" value="Syja_N"/>
    <property type="match status" value="1"/>
</dbReference>
<keyword evidence="4" id="KW-0378">Hydrolase</keyword>
<comment type="caution">
    <text evidence="11">The sequence shown here is derived from an EMBL/GenBank/DDBJ whole genome shotgun (WGS) entry which is preliminary data.</text>
</comment>
<dbReference type="STRING" id="300112.A0A4S2KNE9"/>
<feature type="compositionally biased region" description="Basic and acidic residues" evidence="9">
    <location>
        <begin position="256"/>
        <end position="271"/>
    </location>
</feature>
<evidence type="ECO:0000256" key="3">
    <source>
        <dbReference type="ARBA" id="ARBA00022741"/>
    </source>
</evidence>
<organism evidence="11 12">
    <name type="scientific">Temnothorax longispinosus</name>
    <dbReference type="NCBI Taxonomy" id="300112"/>
    <lineage>
        <taxon>Eukaryota</taxon>
        <taxon>Metazoa</taxon>
        <taxon>Ecdysozoa</taxon>
        <taxon>Arthropoda</taxon>
        <taxon>Hexapoda</taxon>
        <taxon>Insecta</taxon>
        <taxon>Pterygota</taxon>
        <taxon>Neoptera</taxon>
        <taxon>Endopterygota</taxon>
        <taxon>Hymenoptera</taxon>
        <taxon>Apocrita</taxon>
        <taxon>Aculeata</taxon>
        <taxon>Formicoidea</taxon>
        <taxon>Formicidae</taxon>
        <taxon>Myrmicinae</taxon>
        <taxon>Temnothorax</taxon>
    </lineage>
</organism>
<evidence type="ECO:0000259" key="10">
    <source>
        <dbReference type="PROSITE" id="PS50275"/>
    </source>
</evidence>
<gene>
    <name evidence="11" type="ORF">DBV15_10908</name>
</gene>
<evidence type="ECO:0000256" key="8">
    <source>
        <dbReference type="RuleBase" id="RU363037"/>
    </source>
</evidence>
<keyword evidence="3 8" id="KW-0547">Nucleotide-binding</keyword>
<dbReference type="InterPro" id="IPR014729">
    <property type="entry name" value="Rossmann-like_a/b/a_fold"/>
</dbReference>
<dbReference type="GO" id="GO:0004812">
    <property type="term" value="F:aminoacyl-tRNA ligase activity"/>
    <property type="evidence" value="ECO:0007669"/>
    <property type="project" value="UniProtKB-KW"/>
</dbReference>
<comment type="similarity">
    <text evidence="8">Belongs to the class-I aminoacyl-tRNA synthetase family.</text>
</comment>
<keyword evidence="6" id="KW-0472">Membrane</keyword>
<dbReference type="EMBL" id="QBLH01002160">
    <property type="protein sequence ID" value="TGZ49348.1"/>
    <property type="molecule type" value="Genomic_DNA"/>
</dbReference>
<dbReference type="GO" id="GO:0043813">
    <property type="term" value="F:phosphatidylinositol-3,5-bisphosphate 5-phosphatase activity"/>
    <property type="evidence" value="ECO:0007669"/>
    <property type="project" value="InterPro"/>
</dbReference>
<sequence length="788" mass="90188">MEISHALRGVEWQVSMPKHIMFYKALGWDPPIYEHLPLILNADGSKLSKRQGDIKVESFRKQGIFPLALLNYVIGAGGGFHGERQSQDLCGHLEKIGRMNGEKYMDYGIHSNPQRRFVWNSHLLKPVEKDLHSEWILYMIHSFIGQSNVSIFERSMYVTVIARRSNKYAGTRFFKRGANFDGDVANEVETEQIVHDSGVSSLSKGRFSFFVQMRGSVPAHWSQDVRAHFNQLLKRYGSPIIILNLVKKREKKKHESTLSEELSKQIPEHGSDSNTEINKTNELNQIQNKVRECFAKRGTMQTGIIRTNCVDCLNQTNTAQFAIGKCALGFQLCALGVLESPKLEFDSDCVRMLEELYKDHGDTLVLQYGGSQLVHRIKTYRLKKWKILLLIGICVLALRINVILQSLYPSVTQLTELHKCPACYGVSACHNIHKIDLLWNDVNAIISHLFSIKNVFFGTYDQSKVVLKKLAHSSELKALDVTLCNKLHLGYPCSILVPLDRYAPDFYDLIRKTITSDFSQDDTSRLRLCPTLGHLDDLFYNVHLNNKHINPTQYLINLWTLVSINPEPLILQILSAEDGWPVPKYFGACGRIIIEEYIGLPLSDCYDKSWIDRVKIASSLLNAAYMFTFKNKKFSFYLTDISADNIAVDNENIAKFIDLENIIIVDKNISQEDEPKEWQKIHENTMHFDCPNCFAFSSKDICSHHLSDHNYYAICQLLLSSGNENPFPGGFLYDAPTDIEQQYPDIEYLLQQCAVPDFTTSRIFVGQRLKTLLDIILRELPQHEYNVK</sequence>
<dbReference type="Pfam" id="PF12260">
    <property type="entry name" value="PIP49_C"/>
    <property type="match status" value="1"/>
</dbReference>
<dbReference type="GO" id="GO:0006412">
    <property type="term" value="P:translation"/>
    <property type="evidence" value="ECO:0007669"/>
    <property type="project" value="UniProtKB-KW"/>
</dbReference>
<accession>A0A4S2KNE9</accession>
<keyword evidence="12" id="KW-1185">Reference proteome</keyword>
<feature type="region of interest" description="Disordered" evidence="9">
    <location>
        <begin position="256"/>
        <end position="276"/>
    </location>
</feature>
<dbReference type="InterPro" id="IPR043573">
    <property type="entry name" value="Fig4-like"/>
</dbReference>
<keyword evidence="2 8" id="KW-0436">Ligase</keyword>
<evidence type="ECO:0000313" key="12">
    <source>
        <dbReference type="Proteomes" id="UP000310200"/>
    </source>
</evidence>
<evidence type="ECO:0000256" key="9">
    <source>
        <dbReference type="SAM" id="MobiDB-lite"/>
    </source>
</evidence>
<name>A0A4S2KNE9_9HYME</name>
<dbReference type="GO" id="GO:0043039">
    <property type="term" value="P:tRNA aminoacylation"/>
    <property type="evidence" value="ECO:0007669"/>
    <property type="project" value="InterPro"/>
</dbReference>
<dbReference type="PROSITE" id="PS50275">
    <property type="entry name" value="SAC"/>
    <property type="match status" value="1"/>
</dbReference>
<comment type="subcellular location">
    <subcellularLocation>
        <location evidence="1">Endomembrane system</location>
    </subcellularLocation>
</comment>
<dbReference type="GO" id="GO:0012505">
    <property type="term" value="C:endomembrane system"/>
    <property type="evidence" value="ECO:0007669"/>
    <property type="project" value="UniProtKB-SubCell"/>
</dbReference>
<protein>
    <recommendedName>
        <fullName evidence="10">SAC domain-containing protein</fullName>
    </recommendedName>
</protein>
<proteinExistence type="inferred from homology"/>